<gene>
    <name evidence="2" type="ORF">LCMAC102_03530</name>
</gene>
<evidence type="ECO:0000313" key="2">
    <source>
        <dbReference type="EMBL" id="QBK86558.1"/>
    </source>
</evidence>
<evidence type="ECO:0000259" key="1">
    <source>
        <dbReference type="Pfam" id="PF18974"/>
    </source>
</evidence>
<reference evidence="2" key="1">
    <citation type="journal article" date="2019" name="MBio">
        <title>Virus Genomes from Deep Sea Sediments Expand the Ocean Megavirome and Support Independent Origins of Viral Gigantism.</title>
        <authorList>
            <person name="Backstrom D."/>
            <person name="Yutin N."/>
            <person name="Jorgensen S.L."/>
            <person name="Dharamshi J."/>
            <person name="Homa F."/>
            <person name="Zaremba-Niedwiedzka K."/>
            <person name="Spang A."/>
            <person name="Wolf Y.I."/>
            <person name="Koonin E.V."/>
            <person name="Ettema T.J."/>
        </authorList>
    </citation>
    <scope>NUCLEOTIDE SEQUENCE</scope>
</reference>
<dbReference type="InterPro" id="IPR043764">
    <property type="entry name" value="DUF5710"/>
</dbReference>
<feature type="domain" description="DUF5710" evidence="1">
    <location>
        <begin position="140"/>
        <end position="182"/>
    </location>
</feature>
<dbReference type="Pfam" id="PF18974">
    <property type="entry name" value="DUF5710"/>
    <property type="match status" value="1"/>
</dbReference>
<proteinExistence type="predicted"/>
<protein>
    <recommendedName>
        <fullName evidence="1">DUF5710 domain-containing protein</fullName>
    </recommendedName>
</protein>
<name>A0A481YTK1_9VIRU</name>
<organism evidence="2">
    <name type="scientific">Marseillevirus LCMAC102</name>
    <dbReference type="NCBI Taxonomy" id="2506603"/>
    <lineage>
        <taxon>Viruses</taxon>
        <taxon>Varidnaviria</taxon>
        <taxon>Bamfordvirae</taxon>
        <taxon>Nucleocytoviricota</taxon>
        <taxon>Megaviricetes</taxon>
        <taxon>Pimascovirales</taxon>
        <taxon>Pimascovirales incertae sedis</taxon>
        <taxon>Marseilleviridae</taxon>
    </lineage>
</organism>
<dbReference type="EMBL" id="MK500334">
    <property type="protein sequence ID" value="QBK86558.1"/>
    <property type="molecule type" value="Genomic_DNA"/>
</dbReference>
<accession>A0A481YTK1</accession>
<sequence>MERNCSEKNCKLNIFHWHCDYCKEVQVGYWSSSRVNCKLCSGEKTAKTKLSRIRKAIKNEISKYKDKEESEIINILKSLTNELHAEAFHGSSEDKKMIIDNYFDKSKQLPPMSVNDHGPIDLNYSRQKNFFDNTNWVRKKIYINCSYYDKDECKSLGGEWDNDKKSWYIPKGIDSTKFKKWL</sequence>